<organism evidence="3 4">
    <name type="scientific">Geomonas limicola</name>
    <dbReference type="NCBI Taxonomy" id="2740186"/>
    <lineage>
        <taxon>Bacteria</taxon>
        <taxon>Pseudomonadati</taxon>
        <taxon>Thermodesulfobacteriota</taxon>
        <taxon>Desulfuromonadia</taxon>
        <taxon>Geobacterales</taxon>
        <taxon>Geobacteraceae</taxon>
        <taxon>Geomonas</taxon>
    </lineage>
</organism>
<feature type="transmembrane region" description="Helical" evidence="1">
    <location>
        <begin position="211"/>
        <end position="232"/>
    </location>
</feature>
<evidence type="ECO:0000259" key="2">
    <source>
        <dbReference type="Pfam" id="PF13717"/>
    </source>
</evidence>
<feature type="transmembrane region" description="Helical" evidence="1">
    <location>
        <begin position="163"/>
        <end position="182"/>
    </location>
</feature>
<evidence type="ECO:0000256" key="1">
    <source>
        <dbReference type="SAM" id="Phobius"/>
    </source>
</evidence>
<name>A0A6V8N6N2_9BACT</name>
<dbReference type="Proteomes" id="UP000587586">
    <property type="component" value="Unassembled WGS sequence"/>
</dbReference>
<reference evidence="4" key="1">
    <citation type="submission" date="2020-06" db="EMBL/GenBank/DDBJ databases">
        <title>Draft genomic sequecing of Geomonas sp. Red745.</title>
        <authorList>
            <person name="Itoh H."/>
            <person name="Xu Z.X."/>
            <person name="Ushijima N."/>
            <person name="Masuda Y."/>
            <person name="Shiratori Y."/>
            <person name="Senoo K."/>
        </authorList>
    </citation>
    <scope>NUCLEOTIDE SEQUENCE [LARGE SCALE GENOMIC DNA]</scope>
    <source>
        <strain evidence="4">Red745</strain>
    </source>
</reference>
<dbReference type="EMBL" id="BLXZ01000003">
    <property type="protein sequence ID" value="GFO68010.1"/>
    <property type="molecule type" value="Genomic_DNA"/>
</dbReference>
<feature type="transmembrane region" description="Helical" evidence="1">
    <location>
        <begin position="134"/>
        <end position="157"/>
    </location>
</feature>
<keyword evidence="1" id="KW-1133">Transmembrane helix</keyword>
<feature type="transmembrane region" description="Helical" evidence="1">
    <location>
        <begin position="261"/>
        <end position="283"/>
    </location>
</feature>
<keyword evidence="1" id="KW-0472">Membrane</keyword>
<protein>
    <submittedName>
        <fullName evidence="3">Membrane protein</fullName>
    </submittedName>
</protein>
<dbReference type="AlphaFoldDB" id="A0A6V8N6N2"/>
<sequence length="406" mass="45064">MPHFTLVCPVCNFSKELDVTTLPPEGTKVTCPACRSVFPLQREEPPADPATIAAIPPATDDAAAAPAAPRTPVPEKRRTLTFSFTGNAREYFGIWIVNTLLRIVTLGLYSPWAKVRKRRYFYGNSLLDGAPFDFLADPWAILKGWLIAGLFFGAYSLASRANVIAALAFMLLFFAIFPWVVVRSRIFNLRNTTHRNIHFGFNPDYREAYRVFLWWQLLVPFTGGVLMPYVIFRQKRFLVENSRYGTTPFRFHATAGEFFRIFLPLLILIPLSIGAGVAVAVFFKGDKLAGALPVLIFALIYPITALYVQTAFTNLTWNSTSLGKHRFSCSLRVRDLAWIYLSNAGAVLCSLGLLAPWAAVRTLRYRLRHLTASGVGGFDAIIAASEPQVGAAAEELGDLLGFDLGI</sequence>
<comment type="caution">
    <text evidence="3">The sequence shown here is derived from an EMBL/GenBank/DDBJ whole genome shotgun (WGS) entry which is preliminary data.</text>
</comment>
<dbReference type="Pfam" id="PF05987">
    <property type="entry name" value="DUF898"/>
    <property type="match status" value="1"/>
</dbReference>
<evidence type="ECO:0000313" key="4">
    <source>
        <dbReference type="Proteomes" id="UP000587586"/>
    </source>
</evidence>
<feature type="domain" description="Zinc finger/thioredoxin putative" evidence="2">
    <location>
        <begin position="7"/>
        <end position="39"/>
    </location>
</feature>
<keyword evidence="1" id="KW-0812">Transmembrane</keyword>
<accession>A0A6V8N6N2</accession>
<dbReference type="InterPro" id="IPR010295">
    <property type="entry name" value="DUF898"/>
</dbReference>
<feature type="transmembrane region" description="Helical" evidence="1">
    <location>
        <begin position="295"/>
        <end position="317"/>
    </location>
</feature>
<keyword evidence="4" id="KW-1185">Reference proteome</keyword>
<proteinExistence type="predicted"/>
<dbReference type="RefSeq" id="WP_183360536.1">
    <property type="nucleotide sequence ID" value="NZ_BLXZ01000003.1"/>
</dbReference>
<evidence type="ECO:0000313" key="3">
    <source>
        <dbReference type="EMBL" id="GFO68010.1"/>
    </source>
</evidence>
<dbReference type="Pfam" id="PF13717">
    <property type="entry name" value="Zn_ribbon_4"/>
    <property type="match status" value="1"/>
</dbReference>
<gene>
    <name evidence="3" type="ORF">GMLC_15890</name>
</gene>
<feature type="transmembrane region" description="Helical" evidence="1">
    <location>
        <begin position="92"/>
        <end position="113"/>
    </location>
</feature>
<feature type="transmembrane region" description="Helical" evidence="1">
    <location>
        <begin position="337"/>
        <end position="360"/>
    </location>
</feature>
<dbReference type="InterPro" id="IPR011723">
    <property type="entry name" value="Znf/thioredoxin_put"/>
</dbReference>